<accession>A0ACA9RB45</accession>
<gene>
    <name evidence="1" type="ORF">SPELUC_LOCUS16793</name>
</gene>
<evidence type="ECO:0000313" key="2">
    <source>
        <dbReference type="Proteomes" id="UP000789366"/>
    </source>
</evidence>
<feature type="non-terminal residue" evidence="1">
    <location>
        <position position="1"/>
    </location>
</feature>
<evidence type="ECO:0000313" key="1">
    <source>
        <dbReference type="EMBL" id="CAG8785990.1"/>
    </source>
</evidence>
<organism evidence="1 2">
    <name type="scientific">Cetraspora pellucida</name>
    <dbReference type="NCBI Taxonomy" id="1433469"/>
    <lineage>
        <taxon>Eukaryota</taxon>
        <taxon>Fungi</taxon>
        <taxon>Fungi incertae sedis</taxon>
        <taxon>Mucoromycota</taxon>
        <taxon>Glomeromycotina</taxon>
        <taxon>Glomeromycetes</taxon>
        <taxon>Diversisporales</taxon>
        <taxon>Gigasporaceae</taxon>
        <taxon>Cetraspora</taxon>
    </lineage>
</organism>
<name>A0ACA9RB45_9GLOM</name>
<keyword evidence="2" id="KW-1185">Reference proteome</keyword>
<dbReference type="Proteomes" id="UP000789366">
    <property type="component" value="Unassembled WGS sequence"/>
</dbReference>
<protein>
    <submittedName>
        <fullName evidence="1">13194_t:CDS:1</fullName>
    </submittedName>
</protein>
<proteinExistence type="predicted"/>
<sequence length="90" mass="10114">FNTIWMYTLTEVFGNSGGVGNMILFLINEKWKDNFNSSAEVSNSNSKNIKEQSASSEPLTEHSDECINSENSTLSRIKVHEIITIKTEDV</sequence>
<comment type="caution">
    <text evidence="1">The sequence shown here is derived from an EMBL/GenBank/DDBJ whole genome shotgun (WGS) entry which is preliminary data.</text>
</comment>
<dbReference type="EMBL" id="CAJVPW010064523">
    <property type="protein sequence ID" value="CAG8785990.1"/>
    <property type="molecule type" value="Genomic_DNA"/>
</dbReference>
<reference evidence="1" key="1">
    <citation type="submission" date="2021-06" db="EMBL/GenBank/DDBJ databases">
        <authorList>
            <person name="Kallberg Y."/>
            <person name="Tangrot J."/>
            <person name="Rosling A."/>
        </authorList>
    </citation>
    <scope>NUCLEOTIDE SEQUENCE</scope>
    <source>
        <strain evidence="1">28 12/20/2015</strain>
    </source>
</reference>